<proteinExistence type="predicted"/>
<evidence type="ECO:0000313" key="2">
    <source>
        <dbReference type="EMBL" id="MEJ2885215.1"/>
    </source>
</evidence>
<dbReference type="EMBL" id="JBBEGL010000001">
    <property type="protein sequence ID" value="MEJ2885215.1"/>
    <property type="molecule type" value="Genomic_DNA"/>
</dbReference>
<gene>
    <name evidence="2" type="ORF">WCD41_02035</name>
</gene>
<dbReference type="Proteomes" id="UP001370100">
    <property type="component" value="Unassembled WGS sequence"/>
</dbReference>
<feature type="region of interest" description="Disordered" evidence="1">
    <location>
        <begin position="374"/>
        <end position="394"/>
    </location>
</feature>
<evidence type="ECO:0000313" key="3">
    <source>
        <dbReference type="Proteomes" id="UP001370100"/>
    </source>
</evidence>
<organism evidence="2 3">
    <name type="scientific">Actinomycetospora aeridis</name>
    <dbReference type="NCBI Taxonomy" id="3129231"/>
    <lineage>
        <taxon>Bacteria</taxon>
        <taxon>Bacillati</taxon>
        <taxon>Actinomycetota</taxon>
        <taxon>Actinomycetes</taxon>
        <taxon>Pseudonocardiales</taxon>
        <taxon>Pseudonocardiaceae</taxon>
        <taxon>Actinomycetospora</taxon>
    </lineage>
</organism>
<name>A0ABU8MYM7_9PSEU</name>
<reference evidence="2 3" key="1">
    <citation type="submission" date="2024-03" db="EMBL/GenBank/DDBJ databases">
        <title>Actinomycetospora sp. OC33-EN06, a novel actinomycete isolated from wild orchid (Aerides multiflora).</title>
        <authorList>
            <person name="Suriyachadkun C."/>
        </authorList>
    </citation>
    <scope>NUCLEOTIDE SEQUENCE [LARGE SCALE GENOMIC DNA]</scope>
    <source>
        <strain evidence="2 3">OC33-EN06</strain>
    </source>
</reference>
<sequence>MFEVELGRLDSHRLCLELREAISMGTAQAIMEGAGWAEGVRDGRLADVRRHLPDTLLELAQGLSNPDVDLLQSLARALRTPSDGHGLVGPTTQLLYSSDEWEQSTHEGNPGRSHRLLEQIRSDALEVIDRVLGFLRETPSPSSADYRAGVRAYAEVLDRVPWSTVAATMGARGAGPKLHRLLTEFSDDDLVESLEAAKSGLTELRSELSTAASQETTKIWERVSVALRVGFTVVVGGGVGAALAGAATGESPLKEFVKVVVATLVAEVTNETIRMRGRGPGPSRMGTTHARLVGALEECRAEDPVDMLDQLRVQTKLSAAIYAARIDSLRVGWPDSHDRAEYWLTLDRLHPEVHGGPTPPDQVNNVLRDLRSFDQRVGDTRAAPSGRDWSPSPL</sequence>
<comment type="caution">
    <text evidence="2">The sequence shown here is derived from an EMBL/GenBank/DDBJ whole genome shotgun (WGS) entry which is preliminary data.</text>
</comment>
<evidence type="ECO:0000256" key="1">
    <source>
        <dbReference type="SAM" id="MobiDB-lite"/>
    </source>
</evidence>
<dbReference type="RefSeq" id="WP_337711708.1">
    <property type="nucleotide sequence ID" value="NZ_JBBEGL010000001.1"/>
</dbReference>
<keyword evidence="3" id="KW-1185">Reference proteome</keyword>
<accession>A0ABU8MYM7</accession>
<protein>
    <submittedName>
        <fullName evidence="2">Uncharacterized protein</fullName>
    </submittedName>
</protein>